<dbReference type="PANTHER" id="PTHR43761:SF1">
    <property type="entry name" value="D-ISOMER SPECIFIC 2-HYDROXYACID DEHYDROGENASE CATALYTIC DOMAIN-CONTAINING PROTEIN-RELATED"/>
    <property type="match status" value="1"/>
</dbReference>
<proteinExistence type="inferred from homology"/>
<sequence length="329" mass="37050">MLKIRSTCNKNYVEKFGVERPAEWDYQYINYPCSDEELVEQCKDADVIHCGPVDFIRKDVIDKLENVKLIQSLGVGFDKIDLEAAKAKGIYVCNNRGVNARPVAELAVAHMLTSLRRMPEADMKIKEKGAEGFKESYKEFTEKGQTEMGSRVIGLIGLGAIGHEAAKLLQPFDCKMYYYDVVRQEAFEKEFNVEYASLDEIYEKCNIISYHVPVLDSTRGMINKEAIDKMQQDAIIVNVARGDLMNNADVADALNAGKIFAAIDVIAPEPPKDDDPLFHLNETGLARFSITPHIAGTTDDSFMRMSQWSYDNMKRIEDGEKPINIVNGL</sequence>
<organism evidence="7 8">
    <name type="scientific">Aedoeadaptatus coxii</name>
    <dbReference type="NCBI Taxonomy" id="755172"/>
    <lineage>
        <taxon>Bacteria</taxon>
        <taxon>Bacillati</taxon>
        <taxon>Bacillota</taxon>
        <taxon>Tissierellia</taxon>
        <taxon>Tissierellales</taxon>
        <taxon>Peptoniphilaceae</taxon>
        <taxon>Aedoeadaptatus</taxon>
    </lineage>
</organism>
<dbReference type="SUPFAM" id="SSF52283">
    <property type="entry name" value="Formate/glycerate dehydrogenase catalytic domain-like"/>
    <property type="match status" value="1"/>
</dbReference>
<reference evidence="8" key="1">
    <citation type="submission" date="2016-01" db="EMBL/GenBank/DDBJ databases">
        <authorList>
            <person name="Mitreva M."/>
            <person name="Pepin K.H."/>
            <person name="Mihindukulasuriya K.A."/>
            <person name="Fulton R."/>
            <person name="Fronick C."/>
            <person name="O'Laughlin M."/>
            <person name="Miner T."/>
            <person name="Herter B."/>
            <person name="Rosa B.A."/>
            <person name="Cordes M."/>
            <person name="Tomlinson C."/>
            <person name="Wollam A."/>
            <person name="Palsikar V.B."/>
            <person name="Mardis E.R."/>
            <person name="Wilson R.K."/>
        </authorList>
    </citation>
    <scope>NUCLEOTIDE SEQUENCE [LARGE SCALE GENOMIC DNA]</scope>
    <source>
        <strain evidence="8">DNF00729</strain>
    </source>
</reference>
<dbReference type="SUPFAM" id="SSF51735">
    <property type="entry name" value="NAD(P)-binding Rossmann-fold domains"/>
    <property type="match status" value="1"/>
</dbReference>
<evidence type="ECO:0000256" key="1">
    <source>
        <dbReference type="ARBA" id="ARBA00005854"/>
    </source>
</evidence>
<dbReference type="InterPro" id="IPR050418">
    <property type="entry name" value="D-iso_2-hydroxyacid_DH_PdxB"/>
</dbReference>
<dbReference type="Pfam" id="PF02826">
    <property type="entry name" value="2-Hacid_dh_C"/>
    <property type="match status" value="1"/>
</dbReference>
<evidence type="ECO:0000256" key="3">
    <source>
        <dbReference type="ARBA" id="ARBA00023027"/>
    </source>
</evidence>
<dbReference type="InterPro" id="IPR006140">
    <property type="entry name" value="D-isomer_DH_NAD-bd"/>
</dbReference>
<dbReference type="Gene3D" id="3.40.50.720">
    <property type="entry name" value="NAD(P)-binding Rossmann-like Domain"/>
    <property type="match status" value="2"/>
</dbReference>
<comment type="caution">
    <text evidence="7">The sequence shown here is derived from an EMBL/GenBank/DDBJ whole genome shotgun (WGS) entry which is preliminary data.</text>
</comment>
<dbReference type="PANTHER" id="PTHR43761">
    <property type="entry name" value="D-ISOMER SPECIFIC 2-HYDROXYACID DEHYDROGENASE FAMILY PROTEIN (AFU_ORTHOLOGUE AFUA_1G13630)"/>
    <property type="match status" value="1"/>
</dbReference>
<dbReference type="InterPro" id="IPR006139">
    <property type="entry name" value="D-isomer_2_OHA_DH_cat_dom"/>
</dbReference>
<keyword evidence="8" id="KW-1185">Reference proteome</keyword>
<dbReference type="EMBL" id="LSDG01000005">
    <property type="protein sequence ID" value="KXB68212.1"/>
    <property type="molecule type" value="Genomic_DNA"/>
</dbReference>
<evidence type="ECO:0000313" key="8">
    <source>
        <dbReference type="Proteomes" id="UP000070442"/>
    </source>
</evidence>
<feature type="domain" description="D-isomer specific 2-hydroxyacid dehydrogenase catalytic" evidence="5">
    <location>
        <begin position="25"/>
        <end position="327"/>
    </location>
</feature>
<dbReference type="PATRIC" id="fig|755172.3.peg.225"/>
<dbReference type="PROSITE" id="PS00671">
    <property type="entry name" value="D_2_HYDROXYACID_DH_3"/>
    <property type="match status" value="1"/>
</dbReference>
<keyword evidence="2 4" id="KW-0560">Oxidoreductase</keyword>
<dbReference type="Pfam" id="PF00389">
    <property type="entry name" value="2-Hacid_dh"/>
    <property type="match status" value="1"/>
</dbReference>
<evidence type="ECO:0000313" key="7">
    <source>
        <dbReference type="EMBL" id="KXB68212.1"/>
    </source>
</evidence>
<dbReference type="OrthoDB" id="9805416at2"/>
<dbReference type="STRING" id="755172.HMPREF1863_00233"/>
<evidence type="ECO:0000256" key="4">
    <source>
        <dbReference type="RuleBase" id="RU003719"/>
    </source>
</evidence>
<dbReference type="InterPro" id="IPR029753">
    <property type="entry name" value="D-isomer_DH_CS"/>
</dbReference>
<keyword evidence="3" id="KW-0520">NAD</keyword>
<evidence type="ECO:0000256" key="2">
    <source>
        <dbReference type="ARBA" id="ARBA00023002"/>
    </source>
</evidence>
<accession>A0A134AKI3</accession>
<protein>
    <submittedName>
        <fullName evidence="7">4-phosphoerythronate dehydrogenase</fullName>
    </submittedName>
</protein>
<gene>
    <name evidence="7" type="ORF">HMPREF1863_00233</name>
</gene>
<evidence type="ECO:0000259" key="5">
    <source>
        <dbReference type="Pfam" id="PF00389"/>
    </source>
</evidence>
<comment type="similarity">
    <text evidence="1 4">Belongs to the D-isomer specific 2-hydroxyacid dehydrogenase family.</text>
</comment>
<dbReference type="GO" id="GO:0051287">
    <property type="term" value="F:NAD binding"/>
    <property type="evidence" value="ECO:0007669"/>
    <property type="project" value="InterPro"/>
</dbReference>
<dbReference type="AlphaFoldDB" id="A0A134AKI3"/>
<evidence type="ECO:0000259" key="6">
    <source>
        <dbReference type="Pfam" id="PF02826"/>
    </source>
</evidence>
<dbReference type="Proteomes" id="UP000070442">
    <property type="component" value="Unassembled WGS sequence"/>
</dbReference>
<dbReference type="InterPro" id="IPR036291">
    <property type="entry name" value="NAD(P)-bd_dom_sf"/>
</dbReference>
<name>A0A134AKI3_9FIRM</name>
<dbReference type="GO" id="GO:0016616">
    <property type="term" value="F:oxidoreductase activity, acting on the CH-OH group of donors, NAD or NADP as acceptor"/>
    <property type="evidence" value="ECO:0007669"/>
    <property type="project" value="InterPro"/>
</dbReference>
<dbReference type="RefSeq" id="WP_068366469.1">
    <property type="nucleotide sequence ID" value="NZ_KQ960157.1"/>
</dbReference>
<feature type="domain" description="D-isomer specific 2-hydroxyacid dehydrogenase NAD-binding" evidence="6">
    <location>
        <begin position="108"/>
        <end position="295"/>
    </location>
</feature>